<comment type="function">
    <text evidence="4">DNA polymerase II participates in chromosomal DNA replication.</text>
</comment>
<dbReference type="OrthoDB" id="414472at2759"/>
<dbReference type="InterPro" id="IPR029703">
    <property type="entry name" value="POL2"/>
</dbReference>
<evidence type="ECO:0000313" key="7">
    <source>
        <dbReference type="Proteomes" id="UP000186817"/>
    </source>
</evidence>
<evidence type="ECO:0000256" key="4">
    <source>
        <dbReference type="RuleBase" id="RU365029"/>
    </source>
</evidence>
<keyword evidence="4" id="KW-0239">DNA-directed DNA polymerase</keyword>
<keyword evidence="4" id="KW-0479">Metal-binding</keyword>
<dbReference type="Proteomes" id="UP000186817">
    <property type="component" value="Unassembled WGS sequence"/>
</dbReference>
<evidence type="ECO:0000256" key="2">
    <source>
        <dbReference type="ARBA" id="ARBA00022679"/>
    </source>
</evidence>
<evidence type="ECO:0000256" key="3">
    <source>
        <dbReference type="ARBA" id="ARBA00022777"/>
    </source>
</evidence>
<dbReference type="PANTHER" id="PTHR10670">
    <property type="entry name" value="DNA POLYMERASE EPSILON CATALYTIC SUBUNIT A"/>
    <property type="match status" value="1"/>
</dbReference>
<dbReference type="GO" id="GO:0003677">
    <property type="term" value="F:DNA binding"/>
    <property type="evidence" value="ECO:0007669"/>
    <property type="project" value="UniProtKB-KW"/>
</dbReference>
<evidence type="ECO:0000259" key="5">
    <source>
        <dbReference type="PROSITE" id="PS51158"/>
    </source>
</evidence>
<name>A0A1Q9E3T4_SYMMI</name>
<protein>
    <recommendedName>
        <fullName evidence="4">DNA polymerase epsilon catalytic subunit</fullName>
        <ecNumber evidence="4">2.7.7.7</ecNumber>
    </recommendedName>
</protein>
<keyword evidence="4" id="KW-0235">DNA replication</keyword>
<comment type="caution">
    <text evidence="6">The sequence shown here is derived from an EMBL/GenBank/DDBJ whole genome shotgun (WGS) entry which is preliminary data.</text>
</comment>
<dbReference type="GO" id="GO:0000278">
    <property type="term" value="P:mitotic cell cycle"/>
    <property type="evidence" value="ECO:0007669"/>
    <property type="project" value="TreeGrafter"/>
</dbReference>
<keyword evidence="4" id="KW-0862">Zinc</keyword>
<dbReference type="EMBL" id="LSRX01000273">
    <property type="protein sequence ID" value="OLQ02085.1"/>
    <property type="molecule type" value="Genomic_DNA"/>
</dbReference>
<dbReference type="Pfam" id="PF02816">
    <property type="entry name" value="Alpha_kinase"/>
    <property type="match status" value="1"/>
</dbReference>
<keyword evidence="4" id="KW-0863">Zinc-finger</keyword>
<keyword evidence="4" id="KW-0408">Iron</keyword>
<evidence type="ECO:0000256" key="1">
    <source>
        <dbReference type="ARBA" id="ARBA00022527"/>
    </source>
</evidence>
<dbReference type="GO" id="GO:0006272">
    <property type="term" value="P:leading strand elongation"/>
    <property type="evidence" value="ECO:0007669"/>
    <property type="project" value="TreeGrafter"/>
</dbReference>
<dbReference type="InterPro" id="IPR011009">
    <property type="entry name" value="Kinase-like_dom_sf"/>
</dbReference>
<comment type="cofactor">
    <cofactor evidence="4">
        <name>[4Fe-4S] cluster</name>
        <dbReference type="ChEBI" id="CHEBI:49883"/>
    </cofactor>
</comment>
<gene>
    <name evidence="6" type="primary">POL2</name>
    <name evidence="6" type="ORF">AK812_SmicGene15124</name>
</gene>
<keyword evidence="2 4" id="KW-0808">Transferase</keyword>
<dbReference type="SMART" id="SM00811">
    <property type="entry name" value="Alpha_kinase"/>
    <property type="match status" value="1"/>
</dbReference>
<feature type="domain" description="Alpha-type protein kinase" evidence="5">
    <location>
        <begin position="18"/>
        <end position="242"/>
    </location>
</feature>
<sequence>MPVKRKMVSSVKRKPAAALPLRKRRKEDGPACGVFVQNAPRGTDAQARFSNEHFAEGGFRHVYKGVYLSGPREGEECVMKEFKTGSVHEATFFEADVQAVKKAGQLIQKFNDANVVSKPVYLNEPEVWSGSGGRIAGHKVLVEPMIRGTYFRFNSNTGYAEPDTATMQALSHFSYHISNGQYLLCDLQGGRYDGFYILTDPVIHSKGKEFGGTDLGQEGIENFMAHHRCGRFCDPNWKLPPAKKLIPRFEAVAGTTFGEAAALFTKEQRRDLEIKVSKEVRVSIRKLWEGALPSDKKQIVVDKSKRVTAKGRKPRYGTGSTNTGGTNRLIEQSTYEGARVECMRVGVYRADIKVDFFLTQEEKVKIEDVENYEEVLQEVAAQVGRMSAEYSSPFESPEKAAKRKQEEYNLQLVEYEITEGKGGVKSGGKKVKKSSYRVIKDDYPLIYHLDVGAMCWAWTGQVTKEFCNSCSYNAPSNKLVHSEKSCQRSMDWKWRGDLYMAKRADVRSIVNEMESDNRRYNHQDKETGETRRVKWNELKEGEQVAEITKAVRQFSTRAYKRLKSSVYEDRTDIVCQRENPFYVNTVLNFRDRRYMFKRKARA</sequence>
<dbReference type="PROSITE" id="PS51158">
    <property type="entry name" value="ALPHA_KINASE"/>
    <property type="match status" value="1"/>
</dbReference>
<comment type="subcellular location">
    <subcellularLocation>
        <location evidence="4">Nucleus</location>
    </subcellularLocation>
</comment>
<dbReference type="GO" id="GO:0051539">
    <property type="term" value="F:4 iron, 4 sulfur cluster binding"/>
    <property type="evidence" value="ECO:0007669"/>
    <property type="project" value="UniProtKB-KW"/>
</dbReference>
<keyword evidence="4" id="KW-0411">Iron-sulfur</keyword>
<dbReference type="GO" id="GO:0004674">
    <property type="term" value="F:protein serine/threonine kinase activity"/>
    <property type="evidence" value="ECO:0007669"/>
    <property type="project" value="UniProtKB-KW"/>
</dbReference>
<dbReference type="GO" id="GO:0008310">
    <property type="term" value="F:single-stranded DNA 3'-5' DNA exonuclease activity"/>
    <property type="evidence" value="ECO:0007669"/>
    <property type="project" value="TreeGrafter"/>
</dbReference>
<keyword evidence="3" id="KW-0418">Kinase</keyword>
<keyword evidence="7" id="KW-1185">Reference proteome</keyword>
<dbReference type="Gene3D" id="3.20.200.10">
    <property type="entry name" value="MHCK/EF2 kinase"/>
    <property type="match status" value="1"/>
</dbReference>
<dbReference type="GO" id="GO:0045004">
    <property type="term" value="P:DNA replication proofreading"/>
    <property type="evidence" value="ECO:0007669"/>
    <property type="project" value="TreeGrafter"/>
</dbReference>
<dbReference type="GO" id="GO:0005524">
    <property type="term" value="F:ATP binding"/>
    <property type="evidence" value="ECO:0007669"/>
    <property type="project" value="InterPro"/>
</dbReference>
<dbReference type="AlphaFoldDB" id="A0A1Q9E3T4"/>
<keyword evidence="4" id="KW-0004">4Fe-4S</keyword>
<dbReference type="GO" id="GO:0008270">
    <property type="term" value="F:zinc ion binding"/>
    <property type="evidence" value="ECO:0007669"/>
    <property type="project" value="UniProtKB-KW"/>
</dbReference>
<dbReference type="GO" id="GO:0006287">
    <property type="term" value="P:base-excision repair, gap-filling"/>
    <property type="evidence" value="ECO:0007669"/>
    <property type="project" value="TreeGrafter"/>
</dbReference>
<dbReference type="GO" id="GO:0008622">
    <property type="term" value="C:epsilon DNA polymerase complex"/>
    <property type="evidence" value="ECO:0007669"/>
    <property type="project" value="InterPro"/>
</dbReference>
<accession>A0A1Q9E3T4</accession>
<keyword evidence="4" id="KW-0238">DNA-binding</keyword>
<dbReference type="InterPro" id="IPR004166">
    <property type="entry name" value="a-kinase_dom"/>
</dbReference>
<proteinExistence type="inferred from homology"/>
<dbReference type="GO" id="GO:0006297">
    <property type="term" value="P:nucleotide-excision repair, DNA gap filling"/>
    <property type="evidence" value="ECO:0007669"/>
    <property type="project" value="TreeGrafter"/>
</dbReference>
<organism evidence="6 7">
    <name type="scientific">Symbiodinium microadriaticum</name>
    <name type="common">Dinoflagellate</name>
    <name type="synonym">Zooxanthella microadriatica</name>
    <dbReference type="NCBI Taxonomy" id="2951"/>
    <lineage>
        <taxon>Eukaryota</taxon>
        <taxon>Sar</taxon>
        <taxon>Alveolata</taxon>
        <taxon>Dinophyceae</taxon>
        <taxon>Suessiales</taxon>
        <taxon>Symbiodiniaceae</taxon>
        <taxon>Symbiodinium</taxon>
    </lineage>
</organism>
<dbReference type="SUPFAM" id="SSF56112">
    <property type="entry name" value="Protein kinase-like (PK-like)"/>
    <property type="match status" value="1"/>
</dbReference>
<dbReference type="EC" id="2.7.7.7" evidence="4"/>
<reference evidence="6 7" key="1">
    <citation type="submission" date="2016-02" db="EMBL/GenBank/DDBJ databases">
        <title>Genome analysis of coral dinoflagellate symbionts highlights evolutionary adaptations to a symbiotic lifestyle.</title>
        <authorList>
            <person name="Aranda M."/>
            <person name="Li Y."/>
            <person name="Liew Y.J."/>
            <person name="Baumgarten S."/>
            <person name="Simakov O."/>
            <person name="Wilson M."/>
            <person name="Piel J."/>
            <person name="Ashoor H."/>
            <person name="Bougouffa S."/>
            <person name="Bajic V.B."/>
            <person name="Ryu T."/>
            <person name="Ravasi T."/>
            <person name="Bayer T."/>
            <person name="Micklem G."/>
            <person name="Kim H."/>
            <person name="Bhak J."/>
            <person name="Lajeunesse T.C."/>
            <person name="Voolstra C.R."/>
        </authorList>
    </citation>
    <scope>NUCLEOTIDE SEQUENCE [LARGE SCALE GENOMIC DNA]</scope>
    <source>
        <strain evidence="6 7">CCMP2467</strain>
    </source>
</reference>
<keyword evidence="1" id="KW-0723">Serine/threonine-protein kinase</keyword>
<keyword evidence="4" id="KW-0548">Nucleotidyltransferase</keyword>
<comment type="catalytic activity">
    <reaction evidence="4">
        <text>DNA(n) + a 2'-deoxyribonucleoside 5'-triphosphate = DNA(n+1) + diphosphate</text>
        <dbReference type="Rhea" id="RHEA:22508"/>
        <dbReference type="Rhea" id="RHEA-COMP:17339"/>
        <dbReference type="Rhea" id="RHEA-COMP:17340"/>
        <dbReference type="ChEBI" id="CHEBI:33019"/>
        <dbReference type="ChEBI" id="CHEBI:61560"/>
        <dbReference type="ChEBI" id="CHEBI:173112"/>
        <dbReference type="EC" id="2.7.7.7"/>
    </reaction>
</comment>
<dbReference type="GO" id="GO:0003887">
    <property type="term" value="F:DNA-directed DNA polymerase activity"/>
    <property type="evidence" value="ECO:0007669"/>
    <property type="project" value="UniProtKB-KW"/>
</dbReference>
<evidence type="ECO:0000313" key="6">
    <source>
        <dbReference type="EMBL" id="OLQ02085.1"/>
    </source>
</evidence>
<keyword evidence="4" id="KW-0539">Nucleus</keyword>
<dbReference type="PANTHER" id="PTHR10670:SF0">
    <property type="entry name" value="DNA POLYMERASE EPSILON CATALYTIC SUBUNIT A"/>
    <property type="match status" value="1"/>
</dbReference>
<comment type="similarity">
    <text evidence="4">Belongs to the DNA polymerase type-B family.</text>
</comment>